<evidence type="ECO:0000256" key="1">
    <source>
        <dbReference type="SAM" id="MobiDB-lite"/>
    </source>
</evidence>
<dbReference type="EMBL" id="GBXM01106284">
    <property type="protein sequence ID" value="JAH02293.1"/>
    <property type="molecule type" value="Transcribed_RNA"/>
</dbReference>
<accession>A0A0E9PEN4</accession>
<name>A0A0E9PEN4_ANGAN</name>
<proteinExistence type="predicted"/>
<reference evidence="2" key="2">
    <citation type="journal article" date="2015" name="Fish Shellfish Immunol.">
        <title>Early steps in the European eel (Anguilla anguilla)-Vibrio vulnificus interaction in the gills: Role of the RtxA13 toxin.</title>
        <authorList>
            <person name="Callol A."/>
            <person name="Pajuelo D."/>
            <person name="Ebbesson L."/>
            <person name="Teles M."/>
            <person name="MacKenzie S."/>
            <person name="Amaro C."/>
        </authorList>
    </citation>
    <scope>NUCLEOTIDE SEQUENCE</scope>
</reference>
<evidence type="ECO:0000313" key="2">
    <source>
        <dbReference type="EMBL" id="JAH02293.1"/>
    </source>
</evidence>
<dbReference type="AlphaFoldDB" id="A0A0E9PEN4"/>
<feature type="region of interest" description="Disordered" evidence="1">
    <location>
        <begin position="1"/>
        <end position="22"/>
    </location>
</feature>
<protein>
    <submittedName>
        <fullName evidence="2">Uncharacterized protein</fullName>
    </submittedName>
</protein>
<organism evidence="2">
    <name type="scientific">Anguilla anguilla</name>
    <name type="common">European freshwater eel</name>
    <name type="synonym">Muraena anguilla</name>
    <dbReference type="NCBI Taxonomy" id="7936"/>
    <lineage>
        <taxon>Eukaryota</taxon>
        <taxon>Metazoa</taxon>
        <taxon>Chordata</taxon>
        <taxon>Craniata</taxon>
        <taxon>Vertebrata</taxon>
        <taxon>Euteleostomi</taxon>
        <taxon>Actinopterygii</taxon>
        <taxon>Neopterygii</taxon>
        <taxon>Teleostei</taxon>
        <taxon>Anguilliformes</taxon>
        <taxon>Anguillidae</taxon>
        <taxon>Anguilla</taxon>
    </lineage>
</organism>
<sequence length="22" mass="2202">MVCSPPGTDSQAHYQPGGVSLA</sequence>
<reference evidence="2" key="1">
    <citation type="submission" date="2014-11" db="EMBL/GenBank/DDBJ databases">
        <authorList>
            <person name="Amaro Gonzalez C."/>
        </authorList>
    </citation>
    <scope>NUCLEOTIDE SEQUENCE</scope>
</reference>